<protein>
    <submittedName>
        <fullName evidence="1">Uncharacterized protein</fullName>
    </submittedName>
</protein>
<accession>A0AAD2CPA0</accession>
<gene>
    <name evidence="1" type="ORF">CYCCA115_LOCUS7627</name>
</gene>
<dbReference type="Proteomes" id="UP001295423">
    <property type="component" value="Unassembled WGS sequence"/>
</dbReference>
<reference evidence="1" key="1">
    <citation type="submission" date="2023-08" db="EMBL/GenBank/DDBJ databases">
        <authorList>
            <person name="Audoor S."/>
            <person name="Bilcke G."/>
        </authorList>
    </citation>
    <scope>NUCLEOTIDE SEQUENCE</scope>
</reference>
<comment type="caution">
    <text evidence="1">The sequence shown here is derived from an EMBL/GenBank/DDBJ whole genome shotgun (WGS) entry which is preliminary data.</text>
</comment>
<organism evidence="1 2">
    <name type="scientific">Cylindrotheca closterium</name>
    <dbReference type="NCBI Taxonomy" id="2856"/>
    <lineage>
        <taxon>Eukaryota</taxon>
        <taxon>Sar</taxon>
        <taxon>Stramenopiles</taxon>
        <taxon>Ochrophyta</taxon>
        <taxon>Bacillariophyta</taxon>
        <taxon>Bacillariophyceae</taxon>
        <taxon>Bacillariophycidae</taxon>
        <taxon>Bacillariales</taxon>
        <taxon>Bacillariaceae</taxon>
        <taxon>Cylindrotheca</taxon>
    </lineage>
</organism>
<evidence type="ECO:0000313" key="2">
    <source>
        <dbReference type="Proteomes" id="UP001295423"/>
    </source>
</evidence>
<name>A0AAD2CPA0_9STRA</name>
<proteinExistence type="predicted"/>
<evidence type="ECO:0000313" key="1">
    <source>
        <dbReference type="EMBL" id="CAJ1941696.1"/>
    </source>
</evidence>
<keyword evidence="2" id="KW-1185">Reference proteome</keyword>
<dbReference type="EMBL" id="CAKOGP040001060">
    <property type="protein sequence ID" value="CAJ1941696.1"/>
    <property type="molecule type" value="Genomic_DNA"/>
</dbReference>
<sequence>MTTLDELRRDLGKAEYKRQETMIKDQLSDKNNSTKAKSTKDFIEHLEQEQNRTGEITVSPLDAQLQPSLLGFLKYSRFTKKVCLDQAKKELQLREVTLTEAKIKQNSINHFMKVKLKQAKEKRYIEYLRMEANTLGADPGNRSNVKELQAFAKQAAERKMADEGDNTEISIKSNWSVDIATVFEPMMSMKSWEKSLDG</sequence>
<dbReference type="AlphaFoldDB" id="A0AAD2CPA0"/>